<organism evidence="2">
    <name type="scientific">uncultured Rubrobacteraceae bacterium</name>
    <dbReference type="NCBI Taxonomy" id="349277"/>
    <lineage>
        <taxon>Bacteria</taxon>
        <taxon>Bacillati</taxon>
        <taxon>Actinomycetota</taxon>
        <taxon>Rubrobacteria</taxon>
        <taxon>Rubrobacterales</taxon>
        <taxon>Rubrobacteraceae</taxon>
        <taxon>environmental samples</taxon>
    </lineage>
</organism>
<sequence length="49" mass="5587">ASEDSFGDLRGVCSRSALRSDRESVSLGADQRDHRRREQQGDGRRQRQV</sequence>
<feature type="region of interest" description="Disordered" evidence="1">
    <location>
        <begin position="1"/>
        <end position="49"/>
    </location>
</feature>
<accession>A0A6J4QHL8</accession>
<feature type="non-terminal residue" evidence="2">
    <location>
        <position position="49"/>
    </location>
</feature>
<proteinExistence type="predicted"/>
<evidence type="ECO:0000256" key="1">
    <source>
        <dbReference type="SAM" id="MobiDB-lite"/>
    </source>
</evidence>
<name>A0A6J4QHL8_9ACTN</name>
<gene>
    <name evidence="2" type="ORF">AVDCRST_MAG01-01-3880</name>
</gene>
<dbReference type="AlphaFoldDB" id="A0A6J4QHL8"/>
<dbReference type="EMBL" id="CADCUW010000500">
    <property type="protein sequence ID" value="CAA9443585.1"/>
    <property type="molecule type" value="Genomic_DNA"/>
</dbReference>
<feature type="compositionally biased region" description="Basic and acidic residues" evidence="1">
    <location>
        <begin position="18"/>
        <end position="49"/>
    </location>
</feature>
<reference evidence="2" key="1">
    <citation type="submission" date="2020-02" db="EMBL/GenBank/DDBJ databases">
        <authorList>
            <person name="Meier V. D."/>
        </authorList>
    </citation>
    <scope>NUCLEOTIDE SEQUENCE</scope>
    <source>
        <strain evidence="2">AVDCRST_MAG01</strain>
    </source>
</reference>
<protein>
    <submittedName>
        <fullName evidence="2">Uncharacterized protein</fullName>
    </submittedName>
</protein>
<feature type="non-terminal residue" evidence="2">
    <location>
        <position position="1"/>
    </location>
</feature>
<evidence type="ECO:0000313" key="2">
    <source>
        <dbReference type="EMBL" id="CAA9443585.1"/>
    </source>
</evidence>